<dbReference type="PROSITE" id="PS50011">
    <property type="entry name" value="PROTEIN_KINASE_DOM"/>
    <property type="match status" value="1"/>
</dbReference>
<evidence type="ECO:0000256" key="3">
    <source>
        <dbReference type="ARBA" id="ARBA00022475"/>
    </source>
</evidence>
<feature type="transmembrane region" description="Helical" evidence="15">
    <location>
        <begin position="369"/>
        <end position="390"/>
    </location>
</feature>
<organism evidence="17 18">
    <name type="scientific">Mycobacterium branderi</name>
    <dbReference type="NCBI Taxonomy" id="43348"/>
    <lineage>
        <taxon>Bacteria</taxon>
        <taxon>Bacillati</taxon>
        <taxon>Actinomycetota</taxon>
        <taxon>Actinomycetes</taxon>
        <taxon>Mycobacteriales</taxon>
        <taxon>Mycobacteriaceae</taxon>
        <taxon>Mycobacterium</taxon>
    </lineage>
</organism>
<geneLocation type="plasmid" evidence="17 18">
    <name>pJCM12687</name>
</geneLocation>
<evidence type="ECO:0000256" key="13">
    <source>
        <dbReference type="ARBA" id="ARBA00048679"/>
    </source>
</evidence>
<evidence type="ECO:0000256" key="4">
    <source>
        <dbReference type="ARBA" id="ARBA00022527"/>
    </source>
</evidence>
<feature type="compositionally biased region" description="Pro residues" evidence="14">
    <location>
        <begin position="414"/>
        <end position="423"/>
    </location>
</feature>
<dbReference type="InterPro" id="IPR008271">
    <property type="entry name" value="Ser/Thr_kinase_AS"/>
</dbReference>
<keyword evidence="10 15" id="KW-1133">Transmembrane helix</keyword>
<evidence type="ECO:0000256" key="1">
    <source>
        <dbReference type="ARBA" id="ARBA00004162"/>
    </source>
</evidence>
<dbReference type="InterPro" id="IPR038232">
    <property type="entry name" value="PknH-like_Extracell_sf"/>
</dbReference>
<evidence type="ECO:0000256" key="15">
    <source>
        <dbReference type="SAM" id="Phobius"/>
    </source>
</evidence>
<comment type="catalytic activity">
    <reaction evidence="12">
        <text>L-threonyl-[protein] + ATP = O-phospho-L-threonyl-[protein] + ADP + H(+)</text>
        <dbReference type="Rhea" id="RHEA:46608"/>
        <dbReference type="Rhea" id="RHEA-COMP:11060"/>
        <dbReference type="Rhea" id="RHEA-COMP:11605"/>
        <dbReference type="ChEBI" id="CHEBI:15378"/>
        <dbReference type="ChEBI" id="CHEBI:30013"/>
        <dbReference type="ChEBI" id="CHEBI:30616"/>
        <dbReference type="ChEBI" id="CHEBI:61977"/>
        <dbReference type="ChEBI" id="CHEBI:456216"/>
        <dbReference type="EC" id="2.7.11.1"/>
    </reaction>
</comment>
<name>A0ABM7KW27_9MYCO</name>
<evidence type="ECO:0000256" key="12">
    <source>
        <dbReference type="ARBA" id="ARBA00047899"/>
    </source>
</evidence>
<dbReference type="CDD" id="cd14014">
    <property type="entry name" value="STKc_PknB_like"/>
    <property type="match status" value="1"/>
</dbReference>
<proteinExistence type="predicted"/>
<feature type="domain" description="Protein kinase" evidence="16">
    <location>
        <begin position="31"/>
        <end position="300"/>
    </location>
</feature>
<evidence type="ECO:0000256" key="9">
    <source>
        <dbReference type="ARBA" id="ARBA00022840"/>
    </source>
</evidence>
<keyword evidence="11 15" id="KW-0472">Membrane</keyword>
<keyword evidence="6 15" id="KW-0812">Transmembrane</keyword>
<keyword evidence="8 17" id="KW-0418">Kinase</keyword>
<evidence type="ECO:0000313" key="17">
    <source>
        <dbReference type="EMBL" id="BBZ15248.1"/>
    </source>
</evidence>
<evidence type="ECO:0000256" key="2">
    <source>
        <dbReference type="ARBA" id="ARBA00012513"/>
    </source>
</evidence>
<keyword evidence="17" id="KW-0614">Plasmid</keyword>
<dbReference type="Gene3D" id="3.40.1000.70">
    <property type="entry name" value="PknH-like extracellular domain"/>
    <property type="match status" value="1"/>
</dbReference>
<keyword evidence="3" id="KW-1003">Cell membrane</keyword>
<keyword evidence="18" id="KW-1185">Reference proteome</keyword>
<keyword evidence="9" id="KW-0067">ATP-binding</keyword>
<comment type="subcellular location">
    <subcellularLocation>
        <location evidence="1">Cell membrane</location>
        <topology evidence="1">Single-pass membrane protein</topology>
    </subcellularLocation>
</comment>
<dbReference type="SUPFAM" id="SSF56112">
    <property type="entry name" value="Protein kinase-like (PK-like)"/>
    <property type="match status" value="1"/>
</dbReference>
<comment type="catalytic activity">
    <reaction evidence="13">
        <text>L-seryl-[protein] + ATP = O-phospho-L-seryl-[protein] + ADP + H(+)</text>
        <dbReference type="Rhea" id="RHEA:17989"/>
        <dbReference type="Rhea" id="RHEA-COMP:9863"/>
        <dbReference type="Rhea" id="RHEA-COMP:11604"/>
        <dbReference type="ChEBI" id="CHEBI:15378"/>
        <dbReference type="ChEBI" id="CHEBI:29999"/>
        <dbReference type="ChEBI" id="CHEBI:30616"/>
        <dbReference type="ChEBI" id="CHEBI:83421"/>
        <dbReference type="ChEBI" id="CHEBI:456216"/>
        <dbReference type="EC" id="2.7.11.1"/>
    </reaction>
</comment>
<dbReference type="Gene3D" id="1.10.510.10">
    <property type="entry name" value="Transferase(Phosphotransferase) domain 1"/>
    <property type="match status" value="1"/>
</dbReference>
<dbReference type="EC" id="2.7.11.1" evidence="2"/>
<dbReference type="Pfam" id="PF14032">
    <property type="entry name" value="PknH_C"/>
    <property type="match status" value="1"/>
</dbReference>
<evidence type="ECO:0000256" key="7">
    <source>
        <dbReference type="ARBA" id="ARBA00022741"/>
    </source>
</evidence>
<evidence type="ECO:0000256" key="5">
    <source>
        <dbReference type="ARBA" id="ARBA00022679"/>
    </source>
</evidence>
<keyword evidence="4" id="KW-0723">Serine/threonine-protein kinase</keyword>
<dbReference type="Gene3D" id="3.30.200.20">
    <property type="entry name" value="Phosphorylase Kinase, domain 1"/>
    <property type="match status" value="1"/>
</dbReference>
<dbReference type="InterPro" id="IPR011009">
    <property type="entry name" value="Kinase-like_dom_sf"/>
</dbReference>
<reference evidence="17 18" key="1">
    <citation type="journal article" date="2019" name="Emerg. Microbes Infect.">
        <title>Comprehensive subspecies identification of 175 nontuberculous mycobacteria species based on 7547 genomic profiles.</title>
        <authorList>
            <person name="Matsumoto Y."/>
            <person name="Kinjo T."/>
            <person name="Motooka D."/>
            <person name="Nabeya D."/>
            <person name="Jung N."/>
            <person name="Uechi K."/>
            <person name="Horii T."/>
            <person name="Iida T."/>
            <person name="Fujita J."/>
            <person name="Nakamura S."/>
        </authorList>
    </citation>
    <scope>NUCLEOTIDE SEQUENCE [LARGE SCALE GENOMIC DNA]</scope>
    <source>
        <strain evidence="17 18">JCM 12687</strain>
        <plasmid evidence="17">pJCM12687</plasmid>
    </source>
</reference>
<keyword evidence="5" id="KW-0808">Transferase</keyword>
<dbReference type="InterPro" id="IPR000719">
    <property type="entry name" value="Prot_kinase_dom"/>
</dbReference>
<evidence type="ECO:0000313" key="18">
    <source>
        <dbReference type="Proteomes" id="UP000467379"/>
    </source>
</evidence>
<dbReference type="PANTHER" id="PTHR43289:SF6">
    <property type="entry name" value="SERINE_THREONINE-PROTEIN KINASE NEKL-3"/>
    <property type="match status" value="1"/>
</dbReference>
<protein>
    <recommendedName>
        <fullName evidence="2">non-specific serine/threonine protein kinase</fullName>
        <ecNumber evidence="2">2.7.11.1</ecNumber>
    </recommendedName>
</protein>
<accession>A0ABM7KW27</accession>
<evidence type="ECO:0000256" key="11">
    <source>
        <dbReference type="ARBA" id="ARBA00023136"/>
    </source>
</evidence>
<dbReference type="EMBL" id="AP022607">
    <property type="protein sequence ID" value="BBZ15248.1"/>
    <property type="molecule type" value="Genomic_DNA"/>
</dbReference>
<feature type="region of interest" description="Disordered" evidence="14">
    <location>
        <begin position="390"/>
        <end position="426"/>
    </location>
</feature>
<dbReference type="RefSeq" id="WP_163659919.1">
    <property type="nucleotide sequence ID" value="NZ_AP022607.1"/>
</dbReference>
<evidence type="ECO:0000256" key="10">
    <source>
        <dbReference type="ARBA" id="ARBA00022989"/>
    </source>
</evidence>
<dbReference type="Pfam" id="PF00069">
    <property type="entry name" value="Pkinase"/>
    <property type="match status" value="1"/>
</dbReference>
<dbReference type="InterPro" id="IPR026954">
    <property type="entry name" value="PknH-like_Extracell"/>
</dbReference>
<dbReference type="PANTHER" id="PTHR43289">
    <property type="entry name" value="MITOGEN-ACTIVATED PROTEIN KINASE KINASE KINASE 20-RELATED"/>
    <property type="match status" value="1"/>
</dbReference>
<sequence length="616" mass="64754">MTSTPDDPRPGTGPGTWHSAVLGVGSVVAGYRVERLLGVGGMGAVYLVANPELPRRDALKVLSAELSYNDEFRARFTREAEVASMLDHPNIVSIYRRGQTDDGLLWIAMQFVDGTDADGALRAGTMTPARAVHIVGEVAKALDYAHAHHVVHRDVKPANFLLSGPVGAEERVLLGDFGIARALDDVGLTVTGSLVATLAYAAPEVLAGAGFDGRADLYSLGCTLFRMLTGKTPYSTANGPGAVMMAHLQAPPPRITDQVPALPRALDAVIAKAMAKDPAQRFSSARELAAAAASVLHDRTTSVTVPWQPLAGAEVSSYPDAHGTGAQWWQHTGALPTHAGPAAAPTQWGAPGFVFSPVPVKQRRRRRTLILATVAAVVVLAAAGVGATALSRRSGEHPEPPAPSAAPTTTTTAPPTPVPPLPPKVLDGLLPSPEQVAQIMGASELALFVSGDNLIDDSSKLAEKNCIGAFAPAQAMVYLHSGWNAARVQAIHEPGPVPKAFEIIQTVVQFATAADGQKLLADQTAQWSACSGTDFTVTYPDMAPQKWKFGPLTKADAAISMKQIWNGPANVMPQGGTCQRALQIHNNVVADIWACRIDINNQGVDLANAIIARIPH</sequence>
<evidence type="ECO:0000259" key="16">
    <source>
        <dbReference type="PROSITE" id="PS50011"/>
    </source>
</evidence>
<evidence type="ECO:0000256" key="14">
    <source>
        <dbReference type="SAM" id="MobiDB-lite"/>
    </source>
</evidence>
<evidence type="ECO:0000256" key="6">
    <source>
        <dbReference type="ARBA" id="ARBA00022692"/>
    </source>
</evidence>
<dbReference type="SMART" id="SM00220">
    <property type="entry name" value="S_TKc"/>
    <property type="match status" value="1"/>
</dbReference>
<gene>
    <name evidence="17" type="primary">pknJ</name>
    <name evidence="17" type="ORF">MBRA_54430</name>
</gene>
<evidence type="ECO:0000256" key="8">
    <source>
        <dbReference type="ARBA" id="ARBA00022777"/>
    </source>
</evidence>
<dbReference type="GO" id="GO:0016301">
    <property type="term" value="F:kinase activity"/>
    <property type="evidence" value="ECO:0007669"/>
    <property type="project" value="UniProtKB-KW"/>
</dbReference>
<dbReference type="Proteomes" id="UP000467379">
    <property type="component" value="Plasmid pJCM12687"/>
</dbReference>
<dbReference type="PROSITE" id="PS00108">
    <property type="entry name" value="PROTEIN_KINASE_ST"/>
    <property type="match status" value="1"/>
</dbReference>
<keyword evidence="7" id="KW-0547">Nucleotide-binding</keyword>